<dbReference type="Proteomes" id="UP000007115">
    <property type="component" value="Unassembled WGS sequence"/>
</dbReference>
<keyword evidence="5" id="KW-1185">Reference proteome</keyword>
<keyword evidence="2" id="KW-0732">Signal</keyword>
<organism evidence="4 5">
    <name type="scientific">Hypocrea virens (strain Gv29-8 / FGSC 10586)</name>
    <name type="common">Gliocladium virens</name>
    <name type="synonym">Trichoderma virens</name>
    <dbReference type="NCBI Taxonomy" id="413071"/>
    <lineage>
        <taxon>Eukaryota</taxon>
        <taxon>Fungi</taxon>
        <taxon>Dikarya</taxon>
        <taxon>Ascomycota</taxon>
        <taxon>Pezizomycotina</taxon>
        <taxon>Sordariomycetes</taxon>
        <taxon>Hypocreomycetidae</taxon>
        <taxon>Hypocreales</taxon>
        <taxon>Hypocreaceae</taxon>
        <taxon>Trichoderma</taxon>
    </lineage>
</organism>
<dbReference type="InParanoid" id="G9MXW6"/>
<evidence type="ECO:0000313" key="5">
    <source>
        <dbReference type="Proteomes" id="UP000007115"/>
    </source>
</evidence>
<proteinExistence type="predicted"/>
<evidence type="ECO:0000259" key="3">
    <source>
        <dbReference type="Pfam" id="PF24870"/>
    </source>
</evidence>
<dbReference type="STRING" id="413071.G9MXW6"/>
<gene>
    <name evidence="4" type="ORF">TRIVIDRAFT_209607</name>
</gene>
<dbReference type="OrthoDB" id="3561078at2759"/>
<dbReference type="EMBL" id="ABDF02000078">
    <property type="protein sequence ID" value="EHK20727.1"/>
    <property type="molecule type" value="Genomic_DNA"/>
</dbReference>
<dbReference type="VEuPathDB" id="FungiDB:TRIVIDRAFT_209607"/>
<dbReference type="HOGENOM" id="CLU_117760_0_0_1"/>
<evidence type="ECO:0000256" key="2">
    <source>
        <dbReference type="SAM" id="SignalP"/>
    </source>
</evidence>
<evidence type="ECO:0000313" key="4">
    <source>
        <dbReference type="EMBL" id="EHK20727.1"/>
    </source>
</evidence>
<comment type="caution">
    <text evidence="4">The sequence shown here is derived from an EMBL/GenBank/DDBJ whole genome shotgun (WGS) entry which is preliminary data.</text>
</comment>
<dbReference type="Pfam" id="PF24870">
    <property type="entry name" value="DUF7735"/>
    <property type="match status" value="1"/>
</dbReference>
<reference evidence="4 5" key="1">
    <citation type="journal article" date="2011" name="Genome Biol.">
        <title>Comparative genome sequence analysis underscores mycoparasitism as the ancestral life style of Trichoderma.</title>
        <authorList>
            <person name="Kubicek C.P."/>
            <person name="Herrera-Estrella A."/>
            <person name="Seidl-Seiboth V."/>
            <person name="Martinez D.A."/>
            <person name="Druzhinina I.S."/>
            <person name="Thon M."/>
            <person name="Zeilinger S."/>
            <person name="Casas-Flores S."/>
            <person name="Horwitz B.A."/>
            <person name="Mukherjee P.K."/>
            <person name="Mukherjee M."/>
            <person name="Kredics L."/>
            <person name="Alcaraz L.D."/>
            <person name="Aerts A."/>
            <person name="Antal Z."/>
            <person name="Atanasova L."/>
            <person name="Cervantes-Badillo M.G."/>
            <person name="Challacombe J."/>
            <person name="Chertkov O."/>
            <person name="McCluskey K."/>
            <person name="Coulpier F."/>
            <person name="Deshpande N."/>
            <person name="von Doehren H."/>
            <person name="Ebbole D.J."/>
            <person name="Esquivel-Naranjo E.U."/>
            <person name="Fekete E."/>
            <person name="Flipphi M."/>
            <person name="Glaser F."/>
            <person name="Gomez-Rodriguez E.Y."/>
            <person name="Gruber S."/>
            <person name="Han C."/>
            <person name="Henrissat B."/>
            <person name="Hermosa R."/>
            <person name="Hernandez-Onate M."/>
            <person name="Karaffa L."/>
            <person name="Kosti I."/>
            <person name="Le Crom S."/>
            <person name="Lindquist E."/>
            <person name="Lucas S."/>
            <person name="Luebeck M."/>
            <person name="Luebeck P.S."/>
            <person name="Margeot A."/>
            <person name="Metz B."/>
            <person name="Misra M."/>
            <person name="Nevalainen H."/>
            <person name="Omann M."/>
            <person name="Packer N."/>
            <person name="Perrone G."/>
            <person name="Uresti-Rivera E.E."/>
            <person name="Salamov A."/>
            <person name="Schmoll M."/>
            <person name="Seiboth B."/>
            <person name="Shapiro H."/>
            <person name="Sukno S."/>
            <person name="Tamayo-Ramos J.A."/>
            <person name="Tisch D."/>
            <person name="Wiest A."/>
            <person name="Wilkinson H.H."/>
            <person name="Zhang M."/>
            <person name="Coutinho P.M."/>
            <person name="Kenerley C.M."/>
            <person name="Monte E."/>
            <person name="Baker S.E."/>
            <person name="Grigoriev I.V."/>
        </authorList>
    </citation>
    <scope>NUCLEOTIDE SEQUENCE [LARGE SCALE GENOMIC DNA]</scope>
    <source>
        <strain evidence="5">Gv29-8 / FGSC 10586</strain>
    </source>
</reference>
<feature type="signal peptide" evidence="2">
    <location>
        <begin position="1"/>
        <end position="17"/>
    </location>
</feature>
<dbReference type="GeneID" id="25790518"/>
<dbReference type="eggNOG" id="ENOG502T46U">
    <property type="taxonomic scope" value="Eukaryota"/>
</dbReference>
<accession>G9MXW6</accession>
<dbReference type="InterPro" id="IPR056637">
    <property type="entry name" value="DUF7735"/>
</dbReference>
<feature type="region of interest" description="Disordered" evidence="1">
    <location>
        <begin position="133"/>
        <end position="184"/>
    </location>
</feature>
<evidence type="ECO:0000256" key="1">
    <source>
        <dbReference type="SAM" id="MobiDB-lite"/>
    </source>
</evidence>
<dbReference type="OMA" id="MSAVKEC"/>
<protein>
    <recommendedName>
        <fullName evidence="3">DUF7735 domain-containing protein</fullName>
    </recommendedName>
</protein>
<feature type="domain" description="DUF7735" evidence="3">
    <location>
        <begin position="76"/>
        <end position="120"/>
    </location>
</feature>
<sequence length="205" mass="20322">MHSNAVLLLTFVASASAAVDFMAIPHVRRELNLPRATPVNEVRDADPSKCASEALSIAQSIPTPPPALVSDLAKNPQTDACKFSFPPSLSAEFSSYSSEVLSWYNGHKDELTSLASECSVANSYTSLVNTACSTDGSSGSGSGPNTAAAAPTASSGSGSGSGSDSGSDSASKTSGGAAKSTNAGAARETGMAFAALAAAGIAAIL</sequence>
<dbReference type="RefSeq" id="XP_013954921.1">
    <property type="nucleotide sequence ID" value="XM_014099446.1"/>
</dbReference>
<name>G9MXW6_HYPVG</name>
<feature type="compositionally biased region" description="Low complexity" evidence="1">
    <location>
        <begin position="164"/>
        <end position="181"/>
    </location>
</feature>
<feature type="compositionally biased region" description="Low complexity" evidence="1">
    <location>
        <begin position="133"/>
        <end position="156"/>
    </location>
</feature>
<dbReference type="AlphaFoldDB" id="G9MXW6"/>
<feature type="chain" id="PRO_5003523737" description="DUF7735 domain-containing protein" evidence="2">
    <location>
        <begin position="18"/>
        <end position="205"/>
    </location>
</feature>